<reference evidence="1" key="1">
    <citation type="submission" date="2017-10" db="EMBL/GenBank/DDBJ databases">
        <title>Chryseobacterium sp. B5 is a hydrocarbonoclastic and plant growth promoting bacterium.</title>
        <authorList>
            <person name="Thijs S."/>
            <person name="Gkorezis P."/>
            <person name="Van Hamme J."/>
        </authorList>
    </citation>
    <scope>NUCLEOTIDE SEQUENCE</scope>
    <source>
        <strain evidence="1">B5</strain>
    </source>
</reference>
<evidence type="ECO:0000313" key="1">
    <source>
        <dbReference type="EMBL" id="PII35818.1"/>
    </source>
</evidence>
<evidence type="ECO:0008006" key="2">
    <source>
        <dbReference type="Google" id="ProtNLM"/>
    </source>
</evidence>
<dbReference type="EMBL" id="PEKC01000033">
    <property type="protein sequence ID" value="PII35818.1"/>
    <property type="molecule type" value="Genomic_DNA"/>
</dbReference>
<sequence>MTAPQPHARRAPSAPRAPRRQALAWGAACVLAPSLITMSNALHAITPTAELPAELRSALPSARLMGTAVLRFFGLRVYEARLWAAPGLLPEDYARHPFALELVYDRKLEGAAIAERSIAEMRRVGSFTEGQARQWLDLMKQAFPDVVAKDRLLGLNDGQGDVRFFHNGRQTAQLRDADYARLFFGIWLAPQTSAPAMRTSLLGQG</sequence>
<name>A0A2G7T7B4_9FLAO</name>
<gene>
    <name evidence="1" type="ORF">CTI11_11235</name>
</gene>
<dbReference type="AlphaFoldDB" id="A0A2G7T7B4"/>
<accession>A0A2G7T7B4</accession>
<proteinExistence type="predicted"/>
<protein>
    <recommendedName>
        <fullName evidence="2">Chalcone isomerase domain-containing protein</fullName>
    </recommendedName>
</protein>
<comment type="caution">
    <text evidence="1">The sequence shown here is derived from an EMBL/GenBank/DDBJ whole genome shotgun (WGS) entry which is preliminary data.</text>
</comment>
<organism evidence="1">
    <name type="scientific">Chryseobacterium sp. B5</name>
    <dbReference type="NCBI Taxonomy" id="2050562"/>
    <lineage>
        <taxon>Bacteria</taxon>
        <taxon>Pseudomonadati</taxon>
        <taxon>Bacteroidota</taxon>
        <taxon>Flavobacteriia</taxon>
        <taxon>Flavobacteriales</taxon>
        <taxon>Weeksellaceae</taxon>
        <taxon>Chryseobacterium group</taxon>
        <taxon>Chryseobacterium</taxon>
    </lineage>
</organism>